<name>A0A813UW18_9BILA</name>
<evidence type="ECO:0000313" key="3">
    <source>
        <dbReference type="Proteomes" id="UP000663829"/>
    </source>
</evidence>
<evidence type="ECO:0000313" key="2">
    <source>
        <dbReference type="EMBL" id="CAF3615854.1"/>
    </source>
</evidence>
<dbReference type="SUPFAM" id="SSF56059">
    <property type="entry name" value="Glutathione synthetase ATP-binding domain-like"/>
    <property type="match status" value="1"/>
</dbReference>
<dbReference type="Gene3D" id="3.30.470.20">
    <property type="entry name" value="ATP-grasp fold, B domain"/>
    <property type="match status" value="1"/>
</dbReference>
<accession>A0A813UW18</accession>
<dbReference type="Pfam" id="PF03133">
    <property type="entry name" value="TTL"/>
    <property type="match status" value="1"/>
</dbReference>
<dbReference type="Proteomes" id="UP000663829">
    <property type="component" value="Unassembled WGS sequence"/>
</dbReference>
<protein>
    <recommendedName>
        <fullName evidence="4">Tubulin-tyrosine ligase</fullName>
    </recommendedName>
</protein>
<evidence type="ECO:0008006" key="4">
    <source>
        <dbReference type="Google" id="ProtNLM"/>
    </source>
</evidence>
<proteinExistence type="predicted"/>
<gene>
    <name evidence="1" type="ORF">GPM918_LOCUS4945</name>
    <name evidence="2" type="ORF">SRO942_LOCUS4946</name>
</gene>
<sequence length="406" mass="47938">MCQALLRYKTLFEITKPNSKTVQLIQHKLLEELKNGLSTQEQVLFLLEYEDIDFDLFYYLISSKYTKKNTKIMTNSFCIRKGLLRKANFSTFVQRLVAKRPESPLIKHYPETFVLDLSHPDYLDEALNEAYELRDVLQQNALLLEDESVTSKTNEEPKLLILKASLIDKGQELFIFRTQNELEDFFNEKMNDDDENEITNLREWVIQRYIENPLLLCGGRKFHLRVYIVVDENLKVYIYDGILALFASKSYNLTMSTLSDRLVHITNTCVQMSDDEKTMDEHMLVKEFFKLDEDLNHQKIYEQIKLIVKEIFGGLHHEISLFQPIQNCFEIYGFDFIIDRNLTVYFLEANAYPDFKQTGADLSVIIEELFMNIVDKIILPFYGEQQQIDDSAKRQLHLIYDRNMSR</sequence>
<dbReference type="PANTHER" id="PTHR47551:SF1">
    <property type="entry name" value="TUBULIN--TYROSINE LIGASE PBY1-RELATED"/>
    <property type="match status" value="1"/>
</dbReference>
<dbReference type="PANTHER" id="PTHR47551">
    <property type="entry name" value="TUBULIN--TYROSINE LIGASE PBY1-RELATED"/>
    <property type="match status" value="1"/>
</dbReference>
<dbReference type="EMBL" id="CAJOBC010000695">
    <property type="protein sequence ID" value="CAF3615854.1"/>
    <property type="molecule type" value="Genomic_DNA"/>
</dbReference>
<dbReference type="Proteomes" id="UP000681722">
    <property type="component" value="Unassembled WGS sequence"/>
</dbReference>
<dbReference type="AlphaFoldDB" id="A0A813UW18"/>
<dbReference type="InterPro" id="IPR004344">
    <property type="entry name" value="TTL/TTLL_fam"/>
</dbReference>
<organism evidence="1 3">
    <name type="scientific">Didymodactylos carnosus</name>
    <dbReference type="NCBI Taxonomy" id="1234261"/>
    <lineage>
        <taxon>Eukaryota</taxon>
        <taxon>Metazoa</taxon>
        <taxon>Spiralia</taxon>
        <taxon>Gnathifera</taxon>
        <taxon>Rotifera</taxon>
        <taxon>Eurotatoria</taxon>
        <taxon>Bdelloidea</taxon>
        <taxon>Philodinida</taxon>
        <taxon>Philodinidae</taxon>
        <taxon>Didymodactylos</taxon>
    </lineage>
</organism>
<comment type="caution">
    <text evidence="1">The sequence shown here is derived from an EMBL/GenBank/DDBJ whole genome shotgun (WGS) entry which is preliminary data.</text>
</comment>
<keyword evidence="3" id="KW-1185">Reference proteome</keyword>
<evidence type="ECO:0000313" key="1">
    <source>
        <dbReference type="EMBL" id="CAF0828848.1"/>
    </source>
</evidence>
<dbReference type="EMBL" id="CAJNOQ010000695">
    <property type="protein sequence ID" value="CAF0828848.1"/>
    <property type="molecule type" value="Genomic_DNA"/>
</dbReference>
<dbReference type="OrthoDB" id="18862at2759"/>
<dbReference type="InterPro" id="IPR027746">
    <property type="entry name" value="TTL"/>
</dbReference>
<reference evidence="1" key="1">
    <citation type="submission" date="2021-02" db="EMBL/GenBank/DDBJ databases">
        <authorList>
            <person name="Nowell W R."/>
        </authorList>
    </citation>
    <scope>NUCLEOTIDE SEQUENCE</scope>
</reference>
<dbReference type="PROSITE" id="PS51221">
    <property type="entry name" value="TTL"/>
    <property type="match status" value="1"/>
</dbReference>
<dbReference type="GO" id="GO:0000932">
    <property type="term" value="C:P-body"/>
    <property type="evidence" value="ECO:0007669"/>
    <property type="project" value="TreeGrafter"/>
</dbReference>